<dbReference type="Pfam" id="PF00348">
    <property type="entry name" value="polyprenyl_synt"/>
    <property type="match status" value="1"/>
</dbReference>
<sequence length="363" mass="39568">MTPDRSDLQPDPRYTSQLPPQLAPLVEPARKVLQELFDERISQAPSPAYRELWVSLRDATHGGKLVRPLLVMIAATGGDLTAHPRRTQQAAFAGAAFELLHSGFLIHDDIMDRDLIRRGTPTVAAHFRTLARSAGSSDCDHQGDATAIIVGDLALTGAYQLLARCEDKTVDLIAVTDQAIRLTAEGQLLDISADTIHHATTGDVLNVAYLKTSAYSFVAPLQCGMIIAEWAQSPTHHVTEGGRKLGIAFQLYDDILGVAGDIEVSGKSKDSDLLGRKHTLITRFAAQHPDWAQIWENLKDGEDQAVLSHAREVLAQTDAIASTSQIAEDLHAQACQDFEAEGVPEAVSERLILLAQWLEGRRK</sequence>
<keyword evidence="8" id="KW-1185">Reference proteome</keyword>
<dbReference type="PROSITE" id="PS00444">
    <property type="entry name" value="POLYPRENYL_SYNTHASE_2"/>
    <property type="match status" value="1"/>
</dbReference>
<protein>
    <submittedName>
        <fullName evidence="7">Polyprenyl synthetase family protein</fullName>
    </submittedName>
</protein>
<evidence type="ECO:0000256" key="5">
    <source>
        <dbReference type="ARBA" id="ARBA00022842"/>
    </source>
</evidence>
<dbReference type="Gene3D" id="1.10.600.10">
    <property type="entry name" value="Farnesyl Diphosphate Synthase"/>
    <property type="match status" value="1"/>
</dbReference>
<proteinExistence type="inferred from homology"/>
<gene>
    <name evidence="7" type="ORF">JTE88_06560</name>
</gene>
<keyword evidence="3 6" id="KW-0808">Transferase</keyword>
<name>A0ABX7IF43_9ACTO</name>
<organism evidence="7 8">
    <name type="scientific">Arcanobacterium phocisimile</name>
    <dbReference type="NCBI Taxonomy" id="1302235"/>
    <lineage>
        <taxon>Bacteria</taxon>
        <taxon>Bacillati</taxon>
        <taxon>Actinomycetota</taxon>
        <taxon>Actinomycetes</taxon>
        <taxon>Actinomycetales</taxon>
        <taxon>Actinomycetaceae</taxon>
        <taxon>Arcanobacterium</taxon>
    </lineage>
</organism>
<dbReference type="InterPro" id="IPR000092">
    <property type="entry name" value="Polyprenyl_synt"/>
</dbReference>
<comment type="similarity">
    <text evidence="2 6">Belongs to the FPP/GGPP synthase family.</text>
</comment>
<evidence type="ECO:0000313" key="7">
    <source>
        <dbReference type="EMBL" id="QRV01753.1"/>
    </source>
</evidence>
<evidence type="ECO:0000256" key="2">
    <source>
        <dbReference type="ARBA" id="ARBA00006706"/>
    </source>
</evidence>
<dbReference type="InterPro" id="IPR033749">
    <property type="entry name" value="Polyprenyl_synt_CS"/>
</dbReference>
<comment type="cofactor">
    <cofactor evidence="1">
        <name>Mg(2+)</name>
        <dbReference type="ChEBI" id="CHEBI:18420"/>
    </cofactor>
</comment>
<dbReference type="PROSITE" id="PS00723">
    <property type="entry name" value="POLYPRENYL_SYNTHASE_1"/>
    <property type="match status" value="1"/>
</dbReference>
<dbReference type="SUPFAM" id="SSF48576">
    <property type="entry name" value="Terpenoid synthases"/>
    <property type="match status" value="1"/>
</dbReference>
<dbReference type="SFLD" id="SFLDS00005">
    <property type="entry name" value="Isoprenoid_Synthase_Type_I"/>
    <property type="match status" value="1"/>
</dbReference>
<dbReference type="Proteomes" id="UP000602653">
    <property type="component" value="Chromosome"/>
</dbReference>
<evidence type="ECO:0000256" key="4">
    <source>
        <dbReference type="ARBA" id="ARBA00022723"/>
    </source>
</evidence>
<dbReference type="PANTHER" id="PTHR12001">
    <property type="entry name" value="GERANYLGERANYL PYROPHOSPHATE SYNTHASE"/>
    <property type="match status" value="1"/>
</dbReference>
<evidence type="ECO:0000256" key="6">
    <source>
        <dbReference type="RuleBase" id="RU004466"/>
    </source>
</evidence>
<dbReference type="InterPro" id="IPR008949">
    <property type="entry name" value="Isoprenoid_synthase_dom_sf"/>
</dbReference>
<keyword evidence="5" id="KW-0460">Magnesium</keyword>
<accession>A0ABX7IF43</accession>
<evidence type="ECO:0000256" key="1">
    <source>
        <dbReference type="ARBA" id="ARBA00001946"/>
    </source>
</evidence>
<dbReference type="EMBL" id="CP070228">
    <property type="protein sequence ID" value="QRV01753.1"/>
    <property type="molecule type" value="Genomic_DNA"/>
</dbReference>
<evidence type="ECO:0000313" key="8">
    <source>
        <dbReference type="Proteomes" id="UP000602653"/>
    </source>
</evidence>
<evidence type="ECO:0000256" key="3">
    <source>
        <dbReference type="ARBA" id="ARBA00022679"/>
    </source>
</evidence>
<dbReference type="RefSeq" id="WP_204423752.1">
    <property type="nucleotide sequence ID" value="NZ_CP070228.1"/>
</dbReference>
<reference evidence="7 8" key="1">
    <citation type="submission" date="2021-02" db="EMBL/GenBank/DDBJ databases">
        <title>Complete Genome Sequence of Arcanobacterium phocisimile strain DSM 26142T from a harbour seal.</title>
        <authorList>
            <person name="Borowiak M."/>
            <person name="Alssahen M."/>
            <person name="Malorny B."/>
            <person name="Laemmler C."/>
            <person name="Siebert U."/>
            <person name="Ploetz M."/>
            <person name="Abdulmawjood A."/>
        </authorList>
    </citation>
    <scope>NUCLEOTIDE SEQUENCE [LARGE SCALE GENOMIC DNA]</scope>
    <source>
        <strain evidence="7 8">DSM 26142</strain>
    </source>
</reference>
<dbReference type="PANTHER" id="PTHR12001:SF85">
    <property type="entry name" value="SHORT CHAIN ISOPRENYL DIPHOSPHATE SYNTHASE"/>
    <property type="match status" value="1"/>
</dbReference>
<keyword evidence="4" id="KW-0479">Metal-binding</keyword>